<dbReference type="InterPro" id="IPR057735">
    <property type="entry name" value="UBE2O-like_tSH3-B"/>
</dbReference>
<dbReference type="Pfam" id="PF23043">
    <property type="entry name" value="SH3-B_UBE2O"/>
    <property type="match status" value="1"/>
</dbReference>
<name>A0ABY7DKU0_MYAAR</name>
<evidence type="ECO:0000256" key="3">
    <source>
        <dbReference type="SAM" id="MobiDB-lite"/>
    </source>
</evidence>
<dbReference type="PANTHER" id="PTHR46116:SF15">
    <property type="entry name" value="(E3-INDEPENDENT) E2 UBIQUITIN-CONJUGATING ENZYME"/>
    <property type="match status" value="1"/>
</dbReference>
<keyword evidence="6" id="KW-1185">Reference proteome</keyword>
<sequence>MAACSIFDEDEVCIPFSSGGFKYGLVVESSEYLSSDDEDNTPEERVQKGQIKVAWHPSGEETVVDEEKVVLVDRSLMPGDVVRRLVSGQESQRGFVQECITKCHVKILNTEQYIYNIDAKDVKALQPYDGESRVTLDTWVGDVIMAMDQVIVRFPCGARCRFEDSEMQQLQDVEDKREDYSEFSVHNYYEGQKVSGFPEDYDEVEWLSTSNVRGPKCKVKHLLKTPVTVEQVETESVQVEWICKGFTQSGAGTDKLEAPNSVVRGDDLKRLRKLDCFGFCHHQIGDKAYYTVKENDTILHKMSPRKHVTPDIIEIKAKENVIVLGTKSDTIIVKQRGVENRASDSANNQSKGNLKDSLVRKDAANEMLDIPNGDIGNGAVEDTEAVQNTNDDGANADDEFEDVEDKGSESEGEESDASSANSSHGSLVPRKRKPHGLSRSMCHGRIKKEKRMKKVKKKKVEREVKPGDKVAVEIWYTFSTCDVMWQDSTVEKGVPSPELFPIHHLDELEFFPGDFVQDNRGTTGTGYGVVVSSDYKERTVMVKWIQPYQPGTDLKPVESEAVELSVFDVKDHPDFKFRCGSTVLRVGGFEVSVPPDRSLAIEEDSYGEDEDEGSDASWETGSEETASESDTATDKKAKPKLVWTVNDDKKKELDALLDRAGIALSGLLDIFENKAGPFFKKSRQIFQDILAIFRRCKDVEKILRSSFFNDDEVADLIANVMTEAKKERTARLAKQVADVYKSRTCPVSAAAHANNDKTKFETTEDVKPATKDKISVDTEHENVDSNTQNSSNNMEKIAKCIEDGIKDKREDKSIQVDSGNIQSENGRREETFRLLKEIIEDIKPAVTSKQFRKELDDALCELNTQSESVPTECQMCATGEAVEEACVQSANDEEQVGLAIQKELHKKWLAYKFECDENVSEFELLGKMQGKAFDTLEDGNGPWTVTWDCEKGKDAVTNSSTNECVQELEMMEEKRNSHEVDTGSNPKNDLSLDKTPDQEKDPSETMGKEKKVVENGEIINEGGSLNMEKEDESQTAGAISLPSTIPMTTGDSSFDVVSEAPYSHRFKFEGDKVQGKKQFLTAVRREDLISVMIKGPTATPYEDGLFVFDVYLPPTYPITPPKFHYLSFCNERLNPNLYEDGKVCVSLLGTWTGRGSELWTADSNLLQVLVSIQGLILVKEPYYNEAGYEKQRGSQHGKENSRMYNEMAIVKLIESMTKMAVSPAGTFVEETKAHLKNTGQRMIDRVERWVEISNKSRMGSKHLDVPKQPLCNGSDEITPLGSSQQSKPAAGSSEQSEHYDDQRTDKLEPGDNQIDDVDDRTQILSEKTPEDPGFLLLPGSKDNQLHMKENEINASIFVTF</sequence>
<evidence type="ECO:0000313" key="5">
    <source>
        <dbReference type="EMBL" id="WAQ97206.1"/>
    </source>
</evidence>
<dbReference type="CDD" id="cd23837">
    <property type="entry name" value="UBCc_UBE2O"/>
    <property type="match status" value="1"/>
</dbReference>
<keyword evidence="2" id="KW-0833">Ubl conjugation pathway</keyword>
<dbReference type="EMBL" id="CP111013">
    <property type="protein sequence ID" value="WAQ97206.1"/>
    <property type="molecule type" value="Genomic_DNA"/>
</dbReference>
<feature type="region of interest" description="Disordered" evidence="3">
    <location>
        <begin position="388"/>
        <end position="441"/>
    </location>
</feature>
<feature type="compositionally biased region" description="Acidic residues" evidence="3">
    <location>
        <begin position="601"/>
        <end position="614"/>
    </location>
</feature>
<feature type="region of interest" description="Disordered" evidence="3">
    <location>
        <begin position="600"/>
        <end position="634"/>
    </location>
</feature>
<dbReference type="InterPro" id="IPR000608">
    <property type="entry name" value="UBC"/>
</dbReference>
<keyword evidence="1" id="KW-0808">Transferase</keyword>
<dbReference type="Gene3D" id="3.10.110.10">
    <property type="entry name" value="Ubiquitin Conjugating Enzyme"/>
    <property type="match status" value="1"/>
</dbReference>
<evidence type="ECO:0000313" key="6">
    <source>
        <dbReference type="Proteomes" id="UP001164746"/>
    </source>
</evidence>
<dbReference type="Proteomes" id="UP001164746">
    <property type="component" value="Chromosome 2"/>
</dbReference>
<feature type="compositionally biased region" description="Basic and acidic residues" evidence="3">
    <location>
        <begin position="971"/>
        <end position="981"/>
    </location>
</feature>
<feature type="region of interest" description="Disordered" evidence="3">
    <location>
        <begin position="971"/>
        <end position="1010"/>
    </location>
</feature>
<dbReference type="InterPro" id="IPR016135">
    <property type="entry name" value="UBQ-conjugating_enzyme/RWD"/>
</dbReference>
<feature type="compositionally biased region" description="Acidic residues" evidence="3">
    <location>
        <begin position="394"/>
        <end position="416"/>
    </location>
</feature>
<evidence type="ECO:0000256" key="2">
    <source>
        <dbReference type="ARBA" id="ARBA00022786"/>
    </source>
</evidence>
<protein>
    <submittedName>
        <fullName evidence="5">UBE2O-like protein</fullName>
    </submittedName>
</protein>
<evidence type="ECO:0000259" key="4">
    <source>
        <dbReference type="PROSITE" id="PS50127"/>
    </source>
</evidence>
<dbReference type="Pfam" id="PF23046">
    <property type="entry name" value="tSH3-B_UBE2O"/>
    <property type="match status" value="1"/>
</dbReference>
<dbReference type="InterPro" id="IPR057733">
    <property type="entry name" value="UBE2O-like_SH3-B"/>
</dbReference>
<feature type="compositionally biased region" description="Basic and acidic residues" evidence="3">
    <location>
        <begin position="1295"/>
        <end position="1309"/>
    </location>
</feature>
<feature type="compositionally biased region" description="Basic residues" evidence="3">
    <location>
        <begin position="429"/>
        <end position="441"/>
    </location>
</feature>
<evidence type="ECO:0000256" key="1">
    <source>
        <dbReference type="ARBA" id="ARBA00022679"/>
    </source>
</evidence>
<organism evidence="5 6">
    <name type="scientific">Mya arenaria</name>
    <name type="common">Soft-shell clam</name>
    <dbReference type="NCBI Taxonomy" id="6604"/>
    <lineage>
        <taxon>Eukaryota</taxon>
        <taxon>Metazoa</taxon>
        <taxon>Spiralia</taxon>
        <taxon>Lophotrochozoa</taxon>
        <taxon>Mollusca</taxon>
        <taxon>Bivalvia</taxon>
        <taxon>Autobranchia</taxon>
        <taxon>Heteroconchia</taxon>
        <taxon>Euheterodonta</taxon>
        <taxon>Imparidentia</taxon>
        <taxon>Neoheterodontei</taxon>
        <taxon>Myida</taxon>
        <taxon>Myoidea</taxon>
        <taxon>Myidae</taxon>
        <taxon>Mya</taxon>
    </lineage>
</organism>
<dbReference type="Pfam" id="PF00179">
    <property type="entry name" value="UQ_con"/>
    <property type="match status" value="1"/>
</dbReference>
<feature type="region of interest" description="Disordered" evidence="3">
    <location>
        <begin position="1258"/>
        <end position="1341"/>
    </location>
</feature>
<reference evidence="5" key="1">
    <citation type="submission" date="2022-11" db="EMBL/GenBank/DDBJ databases">
        <title>Centuries of genome instability and evolution in soft-shell clam transmissible cancer (bioRxiv).</title>
        <authorList>
            <person name="Hart S.F.M."/>
            <person name="Yonemitsu M.A."/>
            <person name="Giersch R.M."/>
            <person name="Beal B.F."/>
            <person name="Arriagada G."/>
            <person name="Davis B.W."/>
            <person name="Ostrander E.A."/>
            <person name="Goff S.P."/>
            <person name="Metzger M.J."/>
        </authorList>
    </citation>
    <scope>NUCLEOTIDE SEQUENCE</scope>
    <source>
        <strain evidence="5">MELC-2E11</strain>
        <tissue evidence="5">Siphon/mantle</tissue>
    </source>
</reference>
<proteinExistence type="predicted"/>
<dbReference type="SUPFAM" id="SSF54495">
    <property type="entry name" value="UBC-like"/>
    <property type="match status" value="1"/>
</dbReference>
<feature type="compositionally biased region" description="Basic and acidic residues" evidence="3">
    <location>
        <begin position="990"/>
        <end position="1010"/>
    </location>
</feature>
<feature type="compositionally biased region" description="Low complexity" evidence="3">
    <location>
        <begin position="417"/>
        <end position="426"/>
    </location>
</feature>
<dbReference type="PANTHER" id="PTHR46116">
    <property type="entry name" value="(E3-INDEPENDENT) E2 UBIQUITIN-CONJUGATING ENZYME"/>
    <property type="match status" value="1"/>
</dbReference>
<dbReference type="SMART" id="SM00212">
    <property type="entry name" value="UBCc"/>
    <property type="match status" value="1"/>
</dbReference>
<feature type="domain" description="UBC core" evidence="4">
    <location>
        <begin position="1056"/>
        <end position="1217"/>
    </location>
</feature>
<dbReference type="PROSITE" id="PS50127">
    <property type="entry name" value="UBC_2"/>
    <property type="match status" value="1"/>
</dbReference>
<gene>
    <name evidence="5" type="ORF">MAR_029896</name>
</gene>
<accession>A0ABY7DKU0</accession>